<evidence type="ECO:0000313" key="3">
    <source>
        <dbReference type="Proteomes" id="UP000290289"/>
    </source>
</evidence>
<organism evidence="2 3">
    <name type="scientific">Malus domestica</name>
    <name type="common">Apple</name>
    <name type="synonym">Pyrus malus</name>
    <dbReference type="NCBI Taxonomy" id="3750"/>
    <lineage>
        <taxon>Eukaryota</taxon>
        <taxon>Viridiplantae</taxon>
        <taxon>Streptophyta</taxon>
        <taxon>Embryophyta</taxon>
        <taxon>Tracheophyta</taxon>
        <taxon>Spermatophyta</taxon>
        <taxon>Magnoliopsida</taxon>
        <taxon>eudicotyledons</taxon>
        <taxon>Gunneridae</taxon>
        <taxon>Pentapetalae</taxon>
        <taxon>rosids</taxon>
        <taxon>fabids</taxon>
        <taxon>Rosales</taxon>
        <taxon>Rosaceae</taxon>
        <taxon>Amygdaloideae</taxon>
        <taxon>Maleae</taxon>
        <taxon>Malus</taxon>
    </lineage>
</organism>
<feature type="compositionally biased region" description="Low complexity" evidence="1">
    <location>
        <begin position="27"/>
        <end position="39"/>
    </location>
</feature>
<reference evidence="2 3" key="1">
    <citation type="submission" date="2018-10" db="EMBL/GenBank/DDBJ databases">
        <title>A high-quality apple genome assembly.</title>
        <authorList>
            <person name="Hu J."/>
        </authorList>
    </citation>
    <scope>NUCLEOTIDE SEQUENCE [LARGE SCALE GENOMIC DNA]</scope>
    <source>
        <strain evidence="3">cv. HFTH1</strain>
        <tissue evidence="2">Young leaf</tissue>
    </source>
</reference>
<accession>A0A498K2J9</accession>
<name>A0A498K2J9_MALDO</name>
<feature type="compositionally biased region" description="Low complexity" evidence="1">
    <location>
        <begin position="1"/>
        <end position="17"/>
    </location>
</feature>
<comment type="caution">
    <text evidence="2">The sequence shown here is derived from an EMBL/GenBank/DDBJ whole genome shotgun (WGS) entry which is preliminary data.</text>
</comment>
<feature type="region of interest" description="Disordered" evidence="1">
    <location>
        <begin position="1"/>
        <end position="44"/>
    </location>
</feature>
<dbReference type="AlphaFoldDB" id="A0A498K2J9"/>
<evidence type="ECO:0000313" key="2">
    <source>
        <dbReference type="EMBL" id="RXI01528.1"/>
    </source>
</evidence>
<sequence length="75" mass="8080">MATKDSSYSSGGSDTSSQPLSREVVKLLSSNSGNSSSGLLDRDPSFKCFSVSDLKKKVMARLCQTAKRMDNRGDQ</sequence>
<protein>
    <submittedName>
        <fullName evidence="2">Uncharacterized protein</fullName>
    </submittedName>
</protein>
<dbReference type="Proteomes" id="UP000290289">
    <property type="component" value="Chromosome 4"/>
</dbReference>
<gene>
    <name evidence="2" type="ORF">DVH24_014877</name>
</gene>
<evidence type="ECO:0000256" key="1">
    <source>
        <dbReference type="SAM" id="MobiDB-lite"/>
    </source>
</evidence>
<dbReference type="EMBL" id="RDQH01000330">
    <property type="protein sequence ID" value="RXI01528.1"/>
    <property type="molecule type" value="Genomic_DNA"/>
</dbReference>
<keyword evidence="3" id="KW-1185">Reference proteome</keyword>
<proteinExistence type="predicted"/>